<evidence type="ECO:0000313" key="2">
    <source>
        <dbReference type="Proteomes" id="UP001054902"/>
    </source>
</evidence>
<organism evidence="1 2">
    <name type="scientific">Chaetoceros tenuissimus</name>
    <dbReference type="NCBI Taxonomy" id="426638"/>
    <lineage>
        <taxon>Eukaryota</taxon>
        <taxon>Sar</taxon>
        <taxon>Stramenopiles</taxon>
        <taxon>Ochrophyta</taxon>
        <taxon>Bacillariophyta</taxon>
        <taxon>Coscinodiscophyceae</taxon>
        <taxon>Chaetocerotophycidae</taxon>
        <taxon>Chaetocerotales</taxon>
        <taxon>Chaetocerotaceae</taxon>
        <taxon>Chaetoceros</taxon>
    </lineage>
</organism>
<comment type="caution">
    <text evidence="1">The sequence shown here is derived from an EMBL/GenBank/DDBJ whole genome shotgun (WGS) entry which is preliminary data.</text>
</comment>
<dbReference type="EMBL" id="BLLK01000045">
    <property type="protein sequence ID" value="GFH51360.1"/>
    <property type="molecule type" value="Genomic_DNA"/>
</dbReference>
<dbReference type="PANTHER" id="PTHR40280:SF1">
    <property type="entry name" value="VOC DOMAIN-CONTAINING PROTEIN"/>
    <property type="match status" value="1"/>
</dbReference>
<sequence>MHCLSFSATSRNEFRNVLILDHLNINHERGRHDLLKSFYFDFLQCGIDPRKAENYEQGSKTLWANIGAQQFHLPEGKPNAQVLDGEIRLYYDPKAYDKMVKAAEDMKDLNIMKDTKFAVSKMSEMEMLVFDCWGSRFRIISSDKEKDIRGLQKNIDDFDTLGNDMDLQIFTPTNANIAGIGRFYEQILDTPVIIGEDNCVVSMGPCQTLTFTRGDDASFDRDMHVDLRDEPENNPSDKKYYQSNYGPHISLYVRDIRSTFKRAEELGIAYVNPRFKRRAYTEDEVVKDCMFRFLDIVDPLNIEDGVILSLEHEVRSVLKADGSLYKSCPFVEAPAGCVI</sequence>
<dbReference type="AlphaFoldDB" id="A0AAD3CUX2"/>
<proteinExistence type="predicted"/>
<dbReference type="PANTHER" id="PTHR40280">
    <property type="entry name" value="BLR6907 PROTEIN"/>
    <property type="match status" value="1"/>
</dbReference>
<protein>
    <submittedName>
        <fullName evidence="1">Uncharacterized protein</fullName>
    </submittedName>
</protein>
<dbReference type="InterPro" id="IPR029068">
    <property type="entry name" value="Glyas_Bleomycin-R_OHBP_Dase"/>
</dbReference>
<dbReference type="Proteomes" id="UP001054902">
    <property type="component" value="Unassembled WGS sequence"/>
</dbReference>
<keyword evidence="2" id="KW-1185">Reference proteome</keyword>
<reference evidence="1 2" key="1">
    <citation type="journal article" date="2021" name="Sci. Rep.">
        <title>The genome of the diatom Chaetoceros tenuissimus carries an ancient integrated fragment of an extant virus.</title>
        <authorList>
            <person name="Hongo Y."/>
            <person name="Kimura K."/>
            <person name="Takaki Y."/>
            <person name="Yoshida Y."/>
            <person name="Baba S."/>
            <person name="Kobayashi G."/>
            <person name="Nagasaki K."/>
            <person name="Hano T."/>
            <person name="Tomaru Y."/>
        </authorList>
    </citation>
    <scope>NUCLEOTIDE SEQUENCE [LARGE SCALE GENOMIC DNA]</scope>
    <source>
        <strain evidence="1 2">NIES-3715</strain>
    </source>
</reference>
<name>A0AAD3CUX2_9STRA</name>
<dbReference type="Gene3D" id="3.10.180.10">
    <property type="entry name" value="2,3-Dihydroxybiphenyl 1,2-Dioxygenase, domain 1"/>
    <property type="match status" value="1"/>
</dbReference>
<gene>
    <name evidence="1" type="ORF">CTEN210_07836</name>
</gene>
<dbReference type="SUPFAM" id="SSF54593">
    <property type="entry name" value="Glyoxalase/Bleomycin resistance protein/Dihydroxybiphenyl dioxygenase"/>
    <property type="match status" value="1"/>
</dbReference>
<evidence type="ECO:0000313" key="1">
    <source>
        <dbReference type="EMBL" id="GFH51360.1"/>
    </source>
</evidence>
<accession>A0AAD3CUX2</accession>